<proteinExistence type="predicted"/>
<dbReference type="AlphaFoldDB" id="A0A6L8KBS2"/>
<dbReference type="RefSeq" id="WP_161008391.1">
    <property type="nucleotide sequence ID" value="NZ_WWCN01000013.1"/>
</dbReference>
<name>A0A6L8KBS2_9BURK</name>
<evidence type="ECO:0000313" key="1">
    <source>
        <dbReference type="EMBL" id="MYM24929.1"/>
    </source>
</evidence>
<sequence>MSSEICKQILEKLDHGLASQAAKMLIEESRRQLDGEPGDQRFAYSDALARLGVRLHLRGDDPERKKYQRELAAYQTADRHLQKVYQQLLKTVERYVTILQRLPPLIEDCSLSMRFPSPFERMILGLEPAFDGKMQDYVLGAFHADLKEFLRYTYDFSNEIAIMFTRRSIKPGLYHAYAEILLDLGNPDADLQKIEILQKRVLDLLEKQRSRPFRPLMTAHDNELWDCVEHVLASRPEANKQPASF</sequence>
<dbReference type="EMBL" id="WWCN01000013">
    <property type="protein sequence ID" value="MYM24929.1"/>
    <property type="molecule type" value="Genomic_DNA"/>
</dbReference>
<keyword evidence="2" id="KW-1185">Reference proteome</keyword>
<comment type="caution">
    <text evidence="1">The sequence shown here is derived from an EMBL/GenBank/DDBJ whole genome shotgun (WGS) entry which is preliminary data.</text>
</comment>
<accession>A0A6L8KBS2</accession>
<evidence type="ECO:0000313" key="2">
    <source>
        <dbReference type="Proteomes" id="UP000479335"/>
    </source>
</evidence>
<dbReference type="Proteomes" id="UP000479335">
    <property type="component" value="Unassembled WGS sequence"/>
</dbReference>
<organism evidence="1 2">
    <name type="scientific">Duganella flavida</name>
    <dbReference type="NCBI Taxonomy" id="2692175"/>
    <lineage>
        <taxon>Bacteria</taxon>
        <taxon>Pseudomonadati</taxon>
        <taxon>Pseudomonadota</taxon>
        <taxon>Betaproteobacteria</taxon>
        <taxon>Burkholderiales</taxon>
        <taxon>Oxalobacteraceae</taxon>
        <taxon>Telluria group</taxon>
        <taxon>Duganella</taxon>
    </lineage>
</organism>
<protein>
    <submittedName>
        <fullName evidence="1">Uncharacterized protein</fullName>
    </submittedName>
</protein>
<gene>
    <name evidence="1" type="ORF">GTP46_20055</name>
</gene>
<reference evidence="1 2" key="1">
    <citation type="submission" date="2019-12" db="EMBL/GenBank/DDBJ databases">
        <title>Novel species isolated from a subtropical stream in China.</title>
        <authorList>
            <person name="Lu H."/>
        </authorList>
    </citation>
    <scope>NUCLEOTIDE SEQUENCE [LARGE SCALE GENOMIC DNA]</scope>
    <source>
        <strain evidence="1 2">FT135W</strain>
    </source>
</reference>